<evidence type="ECO:0000259" key="8">
    <source>
        <dbReference type="PROSITE" id="PS50850"/>
    </source>
</evidence>
<feature type="domain" description="Major facilitator superfamily (MFS) profile" evidence="8">
    <location>
        <begin position="8"/>
        <end position="392"/>
    </location>
</feature>
<dbReference type="InterPro" id="IPR020846">
    <property type="entry name" value="MFS_dom"/>
</dbReference>
<feature type="transmembrane region" description="Helical" evidence="7">
    <location>
        <begin position="219"/>
        <end position="239"/>
    </location>
</feature>
<dbReference type="InterPro" id="IPR036259">
    <property type="entry name" value="MFS_trans_sf"/>
</dbReference>
<feature type="transmembrane region" description="Helical" evidence="7">
    <location>
        <begin position="80"/>
        <end position="98"/>
    </location>
</feature>
<feature type="transmembrane region" description="Helical" evidence="7">
    <location>
        <begin position="251"/>
        <end position="271"/>
    </location>
</feature>
<dbReference type="OrthoDB" id="9764259at2"/>
<gene>
    <name evidence="9" type="ORF">BFW38_14940</name>
</gene>
<keyword evidence="2" id="KW-0813">Transport</keyword>
<protein>
    <submittedName>
        <fullName evidence="9">MFS transporter</fullName>
    </submittedName>
</protein>
<evidence type="ECO:0000256" key="3">
    <source>
        <dbReference type="ARBA" id="ARBA00022475"/>
    </source>
</evidence>
<evidence type="ECO:0000256" key="6">
    <source>
        <dbReference type="ARBA" id="ARBA00023136"/>
    </source>
</evidence>
<reference evidence="9 10" key="1">
    <citation type="submission" date="2016-08" db="EMBL/GenBank/DDBJ databases">
        <authorList>
            <person name="Seilhamer J.J."/>
        </authorList>
    </citation>
    <scope>NUCLEOTIDE SEQUENCE [LARGE SCALE GENOMIC DNA]</scope>
    <source>
        <strain evidence="9 10">PH27A</strain>
    </source>
</reference>
<organism evidence="9 10">
    <name type="scientific">Terasakiispira papahanaumokuakeensis</name>
    <dbReference type="NCBI Taxonomy" id="197479"/>
    <lineage>
        <taxon>Bacteria</taxon>
        <taxon>Pseudomonadati</taxon>
        <taxon>Pseudomonadota</taxon>
        <taxon>Gammaproteobacteria</taxon>
        <taxon>Oceanospirillales</taxon>
        <taxon>Terasakiispira</taxon>
    </lineage>
</organism>
<dbReference type="Pfam" id="PF07690">
    <property type="entry name" value="MFS_1"/>
    <property type="match status" value="1"/>
</dbReference>
<dbReference type="CDD" id="cd17472">
    <property type="entry name" value="MFS_YajR_like"/>
    <property type="match status" value="1"/>
</dbReference>
<keyword evidence="10" id="KW-1185">Reference proteome</keyword>
<dbReference type="Proteomes" id="UP000094291">
    <property type="component" value="Unassembled WGS sequence"/>
</dbReference>
<evidence type="ECO:0000256" key="5">
    <source>
        <dbReference type="ARBA" id="ARBA00022989"/>
    </source>
</evidence>
<accession>A0A1E2VCA9</accession>
<dbReference type="Gene3D" id="1.20.1250.20">
    <property type="entry name" value="MFS general substrate transporter like domains"/>
    <property type="match status" value="1"/>
</dbReference>
<feature type="transmembrane region" description="Helical" evidence="7">
    <location>
        <begin position="136"/>
        <end position="158"/>
    </location>
</feature>
<feature type="transmembrane region" description="Helical" evidence="7">
    <location>
        <begin position="104"/>
        <end position="124"/>
    </location>
</feature>
<dbReference type="RefSeq" id="WP_068999613.1">
    <property type="nucleotide sequence ID" value="NZ_MDTQ01000001.1"/>
</dbReference>
<keyword evidence="3" id="KW-1003">Cell membrane</keyword>
<keyword evidence="6 7" id="KW-0472">Membrane</keyword>
<dbReference type="Gene3D" id="3.30.70.100">
    <property type="match status" value="1"/>
</dbReference>
<name>A0A1E2VCA9_9GAMM</name>
<sequence>MTRDAFSMLELRAISGLAGLYGLRMLGLFMVLPVLALLLAPMPDATPARIGIAVGVYGLTQAVLQVPFGWLSDRFGRKPMIILGLLLFALGSFVAAGAETLTQVIAGRALQGAGAVASVLMALLADLTREERRTQAMATVGMSIGLAFMVAMATGPWLADRIGLSGLFLLTAGLSLAGILVVLFWVPKPGRRLSDPGVGMQKGQFLQVLKDGQLLRLDLSIFTLHMLLTASFIAVPGMLKQQGWALSEHGLLYLATMGLGFFAMVPLIIVAEKKQKMKPILLLVIALLGIAVLGMGVKASHWWLPAWLWLFFLAFNVLEASLPSLISKQAPVEFKGSAMGVYSSAQFLGAFVGGMLGGALMSHWGASGLLEALAACTALWWLIMLSMRKPRHLSSHMLSLNEIPQTVPTDVIVARLMAVRGVEDVMVQQEPAVAWLKVDRSLLDEEALNGFLSDPGASPSIA</sequence>
<feature type="transmembrane region" description="Helical" evidence="7">
    <location>
        <begin position="366"/>
        <end position="387"/>
    </location>
</feature>
<feature type="transmembrane region" description="Helical" evidence="7">
    <location>
        <begin position="164"/>
        <end position="186"/>
    </location>
</feature>
<dbReference type="InterPro" id="IPR050171">
    <property type="entry name" value="MFS_Transporters"/>
</dbReference>
<evidence type="ECO:0000256" key="1">
    <source>
        <dbReference type="ARBA" id="ARBA00004651"/>
    </source>
</evidence>
<evidence type="ECO:0000256" key="7">
    <source>
        <dbReference type="SAM" id="Phobius"/>
    </source>
</evidence>
<dbReference type="PROSITE" id="PS50850">
    <property type="entry name" value="MFS"/>
    <property type="match status" value="1"/>
</dbReference>
<dbReference type="PANTHER" id="PTHR23517">
    <property type="entry name" value="RESISTANCE PROTEIN MDTM, PUTATIVE-RELATED-RELATED"/>
    <property type="match status" value="1"/>
</dbReference>
<dbReference type="SUPFAM" id="SSF103473">
    <property type="entry name" value="MFS general substrate transporter"/>
    <property type="match status" value="1"/>
</dbReference>
<evidence type="ECO:0000256" key="4">
    <source>
        <dbReference type="ARBA" id="ARBA00022692"/>
    </source>
</evidence>
<dbReference type="GO" id="GO:0005886">
    <property type="term" value="C:plasma membrane"/>
    <property type="evidence" value="ECO:0007669"/>
    <property type="project" value="UniProtKB-SubCell"/>
</dbReference>
<keyword evidence="4 7" id="KW-0812">Transmembrane</keyword>
<evidence type="ECO:0000313" key="9">
    <source>
        <dbReference type="EMBL" id="ODC04629.1"/>
    </source>
</evidence>
<comment type="subcellular location">
    <subcellularLocation>
        <location evidence="1">Cell membrane</location>
        <topology evidence="1">Multi-pass membrane protein</topology>
    </subcellularLocation>
</comment>
<feature type="transmembrane region" description="Helical" evidence="7">
    <location>
        <begin position="21"/>
        <end position="42"/>
    </location>
</feature>
<proteinExistence type="predicted"/>
<dbReference type="EMBL" id="MDTQ01000001">
    <property type="protein sequence ID" value="ODC04629.1"/>
    <property type="molecule type" value="Genomic_DNA"/>
</dbReference>
<dbReference type="AlphaFoldDB" id="A0A1E2VCA9"/>
<dbReference type="STRING" id="197479.BFW38_14940"/>
<feature type="transmembrane region" description="Helical" evidence="7">
    <location>
        <begin position="338"/>
        <end position="360"/>
    </location>
</feature>
<dbReference type="PANTHER" id="PTHR23517:SF2">
    <property type="entry name" value="MULTIDRUG RESISTANCE PROTEIN MDTH"/>
    <property type="match status" value="1"/>
</dbReference>
<dbReference type="InterPro" id="IPR011701">
    <property type="entry name" value="MFS"/>
</dbReference>
<keyword evidence="5 7" id="KW-1133">Transmembrane helix</keyword>
<feature type="transmembrane region" description="Helical" evidence="7">
    <location>
        <begin position="306"/>
        <end position="326"/>
    </location>
</feature>
<comment type="caution">
    <text evidence="9">The sequence shown here is derived from an EMBL/GenBank/DDBJ whole genome shotgun (WGS) entry which is preliminary data.</text>
</comment>
<evidence type="ECO:0000256" key="2">
    <source>
        <dbReference type="ARBA" id="ARBA00022448"/>
    </source>
</evidence>
<feature type="transmembrane region" description="Helical" evidence="7">
    <location>
        <begin position="48"/>
        <end position="68"/>
    </location>
</feature>
<feature type="transmembrane region" description="Helical" evidence="7">
    <location>
        <begin position="280"/>
        <end position="300"/>
    </location>
</feature>
<evidence type="ECO:0000313" key="10">
    <source>
        <dbReference type="Proteomes" id="UP000094291"/>
    </source>
</evidence>
<dbReference type="GO" id="GO:0022857">
    <property type="term" value="F:transmembrane transporter activity"/>
    <property type="evidence" value="ECO:0007669"/>
    <property type="project" value="InterPro"/>
</dbReference>